<evidence type="ECO:0000256" key="3">
    <source>
        <dbReference type="SAM" id="SignalP"/>
    </source>
</evidence>
<keyword evidence="2" id="KW-0812">Transmembrane</keyword>
<feature type="compositionally biased region" description="Gly residues" evidence="1">
    <location>
        <begin position="263"/>
        <end position="279"/>
    </location>
</feature>
<dbReference type="Pfam" id="PF04536">
    <property type="entry name" value="TPM_phosphatase"/>
    <property type="match status" value="1"/>
</dbReference>
<proteinExistence type="predicted"/>
<evidence type="ECO:0000259" key="4">
    <source>
        <dbReference type="Pfam" id="PF04536"/>
    </source>
</evidence>
<evidence type="ECO:0000313" key="6">
    <source>
        <dbReference type="Proteomes" id="UP001144205"/>
    </source>
</evidence>
<comment type="caution">
    <text evidence="5">The sequence shown here is derived from an EMBL/GenBank/DDBJ whole genome shotgun (WGS) entry which is preliminary data.</text>
</comment>
<dbReference type="PANTHER" id="PTHR30373:SF2">
    <property type="entry name" value="UPF0603 PROTEIN YGCG"/>
    <property type="match status" value="1"/>
</dbReference>
<dbReference type="EMBL" id="BROH01000003">
    <property type="protein sequence ID" value="GKY87582.1"/>
    <property type="molecule type" value="Genomic_DNA"/>
</dbReference>
<feature type="domain" description="TPM" evidence="4">
    <location>
        <begin position="30"/>
        <end position="155"/>
    </location>
</feature>
<keyword evidence="3" id="KW-0732">Signal</keyword>
<evidence type="ECO:0000256" key="1">
    <source>
        <dbReference type="SAM" id="MobiDB-lite"/>
    </source>
</evidence>
<dbReference type="PANTHER" id="PTHR30373">
    <property type="entry name" value="UPF0603 PROTEIN YGCG"/>
    <property type="match status" value="1"/>
</dbReference>
<feature type="region of interest" description="Disordered" evidence="1">
    <location>
        <begin position="258"/>
        <end position="279"/>
    </location>
</feature>
<reference evidence="5" key="1">
    <citation type="journal article" date="2023" name="Int. J. Syst. Evol. Microbiol.">
        <title>Sinisalibacter aestuarii sp. nov., isolated from estuarine sediment of the Arakawa River.</title>
        <authorList>
            <person name="Arafat S.T."/>
            <person name="Hirano S."/>
            <person name="Sato A."/>
            <person name="Takeuchi K."/>
            <person name="Yasuda T."/>
            <person name="Terahara T."/>
            <person name="Hamada M."/>
            <person name="Kobayashi T."/>
        </authorList>
    </citation>
    <scope>NUCLEOTIDE SEQUENCE</scope>
    <source>
        <strain evidence="5">B-399</strain>
    </source>
</reference>
<protein>
    <recommendedName>
        <fullName evidence="4">TPM domain-containing protein</fullName>
    </recommendedName>
</protein>
<feature type="transmembrane region" description="Helical" evidence="2">
    <location>
        <begin position="176"/>
        <end position="196"/>
    </location>
</feature>
<keyword evidence="2" id="KW-0472">Membrane</keyword>
<feature type="signal peptide" evidence="3">
    <location>
        <begin position="1"/>
        <end position="19"/>
    </location>
</feature>
<feature type="chain" id="PRO_5045119516" description="TPM domain-containing protein" evidence="3">
    <location>
        <begin position="20"/>
        <end position="279"/>
    </location>
</feature>
<dbReference type="Proteomes" id="UP001144205">
    <property type="component" value="Unassembled WGS sequence"/>
</dbReference>
<accession>A0ABQ5LRF1</accession>
<keyword evidence="2" id="KW-1133">Transmembrane helix</keyword>
<sequence length="279" mass="29304">MTRLAALLFALILPLAAVGQSWPVHETVYVNDYANIIEEGAESRITSALTSLREETGVEATVLTLHTRWGYESTGSLESFATGLFNHWGIGNAERNDGILILVVSEDREMRIELGSGYGTAFNREAQDIVDRVFLPAFRDGDFSAGIEDGTAAVISRIAQVHAAGNEPAARGGGGGGFVGAVIGALIAVIAGISIFGRRISDRFSRCPQCGTRGIHTEKHTLEKATRKATGRGEKITTCPHCGYHATVPFTISRISSSSSSGGSFGGGSSSGGGASGRW</sequence>
<organism evidence="5 6">
    <name type="scientific">Sinisalibacter aestuarii</name>
    <dbReference type="NCBI Taxonomy" id="2949426"/>
    <lineage>
        <taxon>Bacteria</taxon>
        <taxon>Pseudomonadati</taxon>
        <taxon>Pseudomonadota</taxon>
        <taxon>Alphaproteobacteria</taxon>
        <taxon>Rhodobacterales</taxon>
        <taxon>Roseobacteraceae</taxon>
        <taxon>Sinisalibacter</taxon>
    </lineage>
</organism>
<dbReference type="Gene3D" id="3.10.310.50">
    <property type="match status" value="1"/>
</dbReference>
<dbReference type="RefSeq" id="WP_281841567.1">
    <property type="nucleotide sequence ID" value="NZ_BROH01000003.1"/>
</dbReference>
<evidence type="ECO:0000313" key="5">
    <source>
        <dbReference type="EMBL" id="GKY87582.1"/>
    </source>
</evidence>
<dbReference type="InterPro" id="IPR007621">
    <property type="entry name" value="TPM_dom"/>
</dbReference>
<evidence type="ECO:0000256" key="2">
    <source>
        <dbReference type="SAM" id="Phobius"/>
    </source>
</evidence>
<gene>
    <name evidence="5" type="ORF">STA1M1_14510</name>
</gene>
<keyword evidence="6" id="KW-1185">Reference proteome</keyword>
<name>A0ABQ5LRF1_9RHOB</name>